<keyword evidence="3" id="KW-1185">Reference proteome</keyword>
<gene>
    <name evidence="2" type="ORF">M6B38_232495</name>
</gene>
<evidence type="ECO:0000313" key="3">
    <source>
        <dbReference type="Proteomes" id="UP001140949"/>
    </source>
</evidence>
<reference evidence="2" key="2">
    <citation type="submission" date="2023-04" db="EMBL/GenBank/DDBJ databases">
        <authorList>
            <person name="Bruccoleri R.E."/>
            <person name="Oakeley E.J."/>
            <person name="Faust A.-M."/>
            <person name="Dessus-Babus S."/>
            <person name="Altorfer M."/>
            <person name="Burckhardt D."/>
            <person name="Oertli M."/>
            <person name="Naumann U."/>
            <person name="Petersen F."/>
            <person name="Wong J."/>
        </authorList>
    </citation>
    <scope>NUCLEOTIDE SEQUENCE</scope>
    <source>
        <strain evidence="2">GSM-AAB239-AS_SAM_17_03QT</strain>
        <tissue evidence="2">Leaf</tissue>
    </source>
</reference>
<dbReference type="EMBL" id="JANAVB010042419">
    <property type="protein sequence ID" value="KAJ6794423.1"/>
    <property type="molecule type" value="Genomic_DNA"/>
</dbReference>
<feature type="region of interest" description="Disordered" evidence="1">
    <location>
        <begin position="74"/>
        <end position="100"/>
    </location>
</feature>
<dbReference type="AlphaFoldDB" id="A0AAX6DRK1"/>
<sequence length="100" mass="10498">MEMKGRLTSGILGCVLRLESSGGLGTDALAAGSGTLGRLLLGRRGASPSSAGLGHRWELGQNWRTRGLSSAAHARHEGVSARRGKCSSEGGRMVRQRALW</sequence>
<reference evidence="2" key="1">
    <citation type="journal article" date="2023" name="GigaByte">
        <title>Genome assembly of the bearded iris, Iris pallida Lam.</title>
        <authorList>
            <person name="Bruccoleri R.E."/>
            <person name="Oakeley E.J."/>
            <person name="Faust A.M.E."/>
            <person name="Altorfer M."/>
            <person name="Dessus-Babus S."/>
            <person name="Burckhardt D."/>
            <person name="Oertli M."/>
            <person name="Naumann U."/>
            <person name="Petersen F."/>
            <person name="Wong J."/>
        </authorList>
    </citation>
    <scope>NUCLEOTIDE SEQUENCE</scope>
    <source>
        <strain evidence="2">GSM-AAB239-AS_SAM_17_03QT</strain>
    </source>
</reference>
<comment type="caution">
    <text evidence="2">The sequence shown here is derived from an EMBL/GenBank/DDBJ whole genome shotgun (WGS) entry which is preliminary data.</text>
</comment>
<dbReference type="Proteomes" id="UP001140949">
    <property type="component" value="Unassembled WGS sequence"/>
</dbReference>
<evidence type="ECO:0000313" key="2">
    <source>
        <dbReference type="EMBL" id="KAJ6794423.1"/>
    </source>
</evidence>
<accession>A0AAX6DRK1</accession>
<name>A0AAX6DRK1_IRIPA</name>
<protein>
    <submittedName>
        <fullName evidence="2">Extensin</fullName>
    </submittedName>
</protein>
<organism evidence="2 3">
    <name type="scientific">Iris pallida</name>
    <name type="common">Sweet iris</name>
    <dbReference type="NCBI Taxonomy" id="29817"/>
    <lineage>
        <taxon>Eukaryota</taxon>
        <taxon>Viridiplantae</taxon>
        <taxon>Streptophyta</taxon>
        <taxon>Embryophyta</taxon>
        <taxon>Tracheophyta</taxon>
        <taxon>Spermatophyta</taxon>
        <taxon>Magnoliopsida</taxon>
        <taxon>Liliopsida</taxon>
        <taxon>Asparagales</taxon>
        <taxon>Iridaceae</taxon>
        <taxon>Iridoideae</taxon>
        <taxon>Irideae</taxon>
        <taxon>Iris</taxon>
    </lineage>
</organism>
<proteinExistence type="predicted"/>
<evidence type="ECO:0000256" key="1">
    <source>
        <dbReference type="SAM" id="MobiDB-lite"/>
    </source>
</evidence>